<name>R7MY18_MEGEL</name>
<gene>
    <name evidence="1" type="ORF">BN715_01747</name>
</gene>
<comment type="caution">
    <text evidence="1">The sequence shown here is derived from an EMBL/GenBank/DDBJ whole genome shotgun (WGS) entry which is preliminary data.</text>
</comment>
<evidence type="ECO:0000313" key="1">
    <source>
        <dbReference type="EMBL" id="CDF05490.1"/>
    </source>
</evidence>
<dbReference type="Proteomes" id="UP000017908">
    <property type="component" value="Unassembled WGS sequence"/>
</dbReference>
<dbReference type="AlphaFoldDB" id="R7MY18"/>
<sequence length="276" mass="30094">MVGIVVDEGPFLFRNAPGEPVRVVCRAAGHGQDSARVGVDGDGGDAVGADAIGNLAVHGPFRSLLQVEVDGQVHIMAGDGFLPFHFLDRATGRIDFDLTAAVLAAQEVVIISFQAGPADLGDVGHAFDAFQALGIFFIDLADITENLSGHHLIRIIADRLDVDRDARQVIALFFDFGDDILGQIIGQDRRHIGTLDFLDLFPQFIFGHVEDACQFLQFFVTHAFFRRYIRDHEARPRADQDLAIAVVHDAAHRCDRNSPQAVPFGQSVVIFAGKEL</sequence>
<protein>
    <submittedName>
        <fullName evidence="1">Uncharacterized protein</fullName>
    </submittedName>
</protein>
<reference evidence="1" key="1">
    <citation type="submission" date="2012-11" db="EMBL/GenBank/DDBJ databases">
        <title>Dependencies among metagenomic species, viruses, plasmids and units of genetic variation.</title>
        <authorList>
            <person name="Nielsen H.B."/>
            <person name="Almeida M."/>
            <person name="Juncker A.S."/>
            <person name="Rasmussen S."/>
            <person name="Li J."/>
            <person name="Sunagawa S."/>
            <person name="Plichta D."/>
            <person name="Gautier L."/>
            <person name="Le Chatelier E."/>
            <person name="Peletier E."/>
            <person name="Bonde I."/>
            <person name="Nielsen T."/>
            <person name="Manichanh C."/>
            <person name="Arumugam M."/>
            <person name="Batto J."/>
            <person name="Santos M.B.Q.D."/>
            <person name="Blom N."/>
            <person name="Borruel N."/>
            <person name="Burgdorf K.S."/>
            <person name="Boumezbeur F."/>
            <person name="Casellas F."/>
            <person name="Dore J."/>
            <person name="Guarner F."/>
            <person name="Hansen T."/>
            <person name="Hildebrand F."/>
            <person name="Kaas R.S."/>
            <person name="Kennedy S."/>
            <person name="Kristiansen K."/>
            <person name="Kultima J.R."/>
            <person name="Leonard P."/>
            <person name="Levenez F."/>
            <person name="Lund O."/>
            <person name="Moumen B."/>
            <person name="Le Paslier D."/>
            <person name="Pons N."/>
            <person name="Pedersen O."/>
            <person name="Prifti E."/>
            <person name="Qin J."/>
            <person name="Raes J."/>
            <person name="Tap J."/>
            <person name="Tims S."/>
            <person name="Ussery D.W."/>
            <person name="Yamada T."/>
            <person name="MetaHit consortium"/>
            <person name="Renault P."/>
            <person name="Sicheritz-Ponten T."/>
            <person name="Bork P."/>
            <person name="Wang J."/>
            <person name="Brunak S."/>
            <person name="Ehrlich S.D."/>
        </authorList>
    </citation>
    <scope>NUCLEOTIDE SEQUENCE [LARGE SCALE GENOMIC DNA]</scope>
</reference>
<organism evidence="1">
    <name type="scientific">Megasphaera elsdenii CAG:570</name>
    <dbReference type="NCBI Taxonomy" id="1263087"/>
    <lineage>
        <taxon>Bacteria</taxon>
        <taxon>Bacillati</taxon>
        <taxon>Bacillota</taxon>
        <taxon>Negativicutes</taxon>
        <taxon>Veillonellales</taxon>
        <taxon>Veillonellaceae</taxon>
        <taxon>Megasphaera</taxon>
    </lineage>
</organism>
<dbReference type="EMBL" id="CBKE010000286">
    <property type="protein sequence ID" value="CDF05490.1"/>
    <property type="molecule type" value="Genomic_DNA"/>
</dbReference>
<accession>R7MY18</accession>
<proteinExistence type="predicted"/>